<dbReference type="InterPro" id="IPR008972">
    <property type="entry name" value="Cupredoxin"/>
</dbReference>
<dbReference type="Pfam" id="PF07731">
    <property type="entry name" value="Cu-oxidase_2"/>
    <property type="match status" value="1"/>
</dbReference>
<evidence type="ECO:0000313" key="17">
    <source>
        <dbReference type="Proteomes" id="UP000001514"/>
    </source>
</evidence>
<keyword evidence="9 12" id="KW-0560">Oxidoreductase</keyword>
<dbReference type="Gene3D" id="2.60.40.420">
    <property type="entry name" value="Cupredoxins - blue copper proteins"/>
    <property type="match status" value="3"/>
</dbReference>
<dbReference type="Pfam" id="PF00394">
    <property type="entry name" value="Cu-oxidase"/>
    <property type="match status" value="1"/>
</dbReference>
<keyword evidence="8 12" id="KW-0677">Repeat</keyword>
<gene>
    <name evidence="16" type="ORF">SELMODRAFT_178349</name>
</gene>
<evidence type="ECO:0000256" key="9">
    <source>
        <dbReference type="ARBA" id="ARBA00023002"/>
    </source>
</evidence>
<reference evidence="16 17" key="1">
    <citation type="journal article" date="2011" name="Science">
        <title>The Selaginella genome identifies genetic changes associated with the evolution of vascular plants.</title>
        <authorList>
            <person name="Banks J.A."/>
            <person name="Nishiyama T."/>
            <person name="Hasebe M."/>
            <person name="Bowman J.L."/>
            <person name="Gribskov M."/>
            <person name="dePamphilis C."/>
            <person name="Albert V.A."/>
            <person name="Aono N."/>
            <person name="Aoyama T."/>
            <person name="Ambrose B.A."/>
            <person name="Ashton N.W."/>
            <person name="Axtell M.J."/>
            <person name="Barker E."/>
            <person name="Barker M.S."/>
            <person name="Bennetzen J.L."/>
            <person name="Bonawitz N.D."/>
            <person name="Chapple C."/>
            <person name="Cheng C."/>
            <person name="Correa L.G."/>
            <person name="Dacre M."/>
            <person name="DeBarry J."/>
            <person name="Dreyer I."/>
            <person name="Elias M."/>
            <person name="Engstrom E.M."/>
            <person name="Estelle M."/>
            <person name="Feng L."/>
            <person name="Finet C."/>
            <person name="Floyd S.K."/>
            <person name="Frommer W.B."/>
            <person name="Fujita T."/>
            <person name="Gramzow L."/>
            <person name="Gutensohn M."/>
            <person name="Harholt J."/>
            <person name="Hattori M."/>
            <person name="Heyl A."/>
            <person name="Hirai T."/>
            <person name="Hiwatashi Y."/>
            <person name="Ishikawa M."/>
            <person name="Iwata M."/>
            <person name="Karol K.G."/>
            <person name="Koehler B."/>
            <person name="Kolukisaoglu U."/>
            <person name="Kubo M."/>
            <person name="Kurata T."/>
            <person name="Lalonde S."/>
            <person name="Li K."/>
            <person name="Li Y."/>
            <person name="Litt A."/>
            <person name="Lyons E."/>
            <person name="Manning G."/>
            <person name="Maruyama T."/>
            <person name="Michael T.P."/>
            <person name="Mikami K."/>
            <person name="Miyazaki S."/>
            <person name="Morinaga S."/>
            <person name="Murata T."/>
            <person name="Mueller-Roeber B."/>
            <person name="Nelson D.R."/>
            <person name="Obara M."/>
            <person name="Oguri Y."/>
            <person name="Olmstead R.G."/>
            <person name="Onodera N."/>
            <person name="Petersen B.L."/>
            <person name="Pils B."/>
            <person name="Prigge M."/>
            <person name="Rensing S.A."/>
            <person name="Riano-Pachon D.M."/>
            <person name="Roberts A.W."/>
            <person name="Sato Y."/>
            <person name="Scheller H.V."/>
            <person name="Schulz B."/>
            <person name="Schulz C."/>
            <person name="Shakirov E.V."/>
            <person name="Shibagaki N."/>
            <person name="Shinohara N."/>
            <person name="Shippen D.E."/>
            <person name="Soerensen I."/>
            <person name="Sotooka R."/>
            <person name="Sugimoto N."/>
            <person name="Sugita M."/>
            <person name="Sumikawa N."/>
            <person name="Tanurdzic M."/>
            <person name="Theissen G."/>
            <person name="Ulvskov P."/>
            <person name="Wakazuki S."/>
            <person name="Weng J.K."/>
            <person name="Willats W.W."/>
            <person name="Wipf D."/>
            <person name="Wolf P.G."/>
            <person name="Yang L."/>
            <person name="Zimmer A.D."/>
            <person name="Zhu Q."/>
            <person name="Mitros T."/>
            <person name="Hellsten U."/>
            <person name="Loque D."/>
            <person name="Otillar R."/>
            <person name="Salamov A."/>
            <person name="Schmutz J."/>
            <person name="Shapiro H."/>
            <person name="Lindquist E."/>
            <person name="Lucas S."/>
            <person name="Rokhsar D."/>
            <person name="Grigoriev I.V."/>
        </authorList>
    </citation>
    <scope>NUCLEOTIDE SEQUENCE [LARGE SCALE GENOMIC DNA]</scope>
</reference>
<keyword evidence="7 12" id="KW-0479">Metal-binding</keyword>
<dbReference type="InterPro" id="IPR011706">
    <property type="entry name" value="Cu-oxidase_C"/>
</dbReference>
<dbReference type="InterPro" id="IPR011707">
    <property type="entry name" value="Cu-oxidase-like_N"/>
</dbReference>
<evidence type="ECO:0000313" key="16">
    <source>
        <dbReference type="EMBL" id="EFJ18254.1"/>
    </source>
</evidence>
<sequence length="566" mass="61682">MQIHTRILVVAIGLLVAAGVSSAADSTTSTTRVYNFTIRSTNVRRLCNSKSLVAVNGRYPGPVIFANQGDRLLINVTNNGPYNITMHWHGIRQLFSCWADGPAYVTQCPIQPGGSYLYNYTIVRQSGTLFYHAHETWLRATVHGAMVVFPTSGEPYPFVFPKEEHIIILGEWWNANVEDVENQALLTGGGPALSDAYTINGLPGPLYNCSANDVYKLRVQPNKVYLLRIINAALNIELFFSVANHNITVVETDGDYTKPYSTTSIMITPGQTTNVLLTTDQPVGRYYMGASPYMSAMNVPFRMTPTLAILEYAGSNASSTPVMPNFPQSNDTAFVTTFSTSLRSLANAQHPEPVPQTITSNFFLTVGLGAKPCDANFGCQGPNGSKFTASVSNISFVLPSVSVLQAYFFNISNVFSPDFPAQPLNVFDYTGNPPSNITPLRGTRAAVIPFNASVQMVLQDTSILGVENHPIHLHGFSFYIVGQGFGNFNNSAAAAFNLVDPPRRNTVAVPVGGWAAIRFWADNPGVWYMHCHLEIHTSWGLATTFIVQNGPGNQTLPPPPPDLPQC</sequence>
<feature type="domain" description="Plastocyanin-like" evidence="13">
    <location>
        <begin position="163"/>
        <end position="314"/>
    </location>
</feature>
<evidence type="ECO:0000256" key="10">
    <source>
        <dbReference type="ARBA" id="ARBA00023008"/>
    </source>
</evidence>
<dbReference type="InterPro" id="IPR045087">
    <property type="entry name" value="Cu-oxidase_fam"/>
</dbReference>
<dbReference type="GO" id="GO:0052716">
    <property type="term" value="F:hydroquinone:oxygen oxidoreductase activity"/>
    <property type="evidence" value="ECO:0007669"/>
    <property type="project" value="UniProtKB-EC"/>
</dbReference>
<feature type="chain" id="PRO_5005127325" description="Laccase" evidence="12">
    <location>
        <begin position="24"/>
        <end position="566"/>
    </location>
</feature>
<evidence type="ECO:0000256" key="8">
    <source>
        <dbReference type="ARBA" id="ARBA00022737"/>
    </source>
</evidence>
<dbReference type="OMA" id="QANQSYI"/>
<comment type="similarity">
    <text evidence="3 12">Belongs to the multicopper oxidase family.</text>
</comment>
<dbReference type="InterPro" id="IPR002355">
    <property type="entry name" value="Cu_oxidase_Cu_BS"/>
</dbReference>
<dbReference type="EC" id="1.10.3.2" evidence="4 12"/>
<comment type="subcellular location">
    <subcellularLocation>
        <location evidence="2 12">Secreted</location>
        <location evidence="2 12">Extracellular space</location>
        <location evidence="2 12">Apoplast</location>
    </subcellularLocation>
</comment>
<dbReference type="FunFam" id="2.60.40.420:FF:000049">
    <property type="entry name" value="Laccase"/>
    <property type="match status" value="1"/>
</dbReference>
<dbReference type="OrthoDB" id="2121828at2759"/>
<evidence type="ECO:0000256" key="7">
    <source>
        <dbReference type="ARBA" id="ARBA00022723"/>
    </source>
</evidence>
<dbReference type="PROSITE" id="PS00080">
    <property type="entry name" value="MULTICOPPER_OXIDASE2"/>
    <property type="match status" value="1"/>
</dbReference>
<dbReference type="GO" id="GO:0005507">
    <property type="term" value="F:copper ion binding"/>
    <property type="evidence" value="ECO:0007669"/>
    <property type="project" value="InterPro"/>
</dbReference>
<keyword evidence="17" id="KW-1185">Reference proteome</keyword>
<dbReference type="InParanoid" id="D8SBG6"/>
<dbReference type="PANTHER" id="PTHR11709:SF417">
    <property type="entry name" value="LACCASE-17"/>
    <property type="match status" value="1"/>
</dbReference>
<dbReference type="Gramene" id="EFJ18254">
    <property type="protein sequence ID" value="EFJ18254"/>
    <property type="gene ID" value="SELMODRAFT_178349"/>
</dbReference>
<dbReference type="GO" id="GO:0016491">
    <property type="term" value="F:oxidoreductase activity"/>
    <property type="evidence" value="ECO:0000318"/>
    <property type="project" value="GO_Central"/>
</dbReference>
<name>D8SBG6_SELML</name>
<dbReference type="Proteomes" id="UP000001514">
    <property type="component" value="Unassembled WGS sequence"/>
</dbReference>
<dbReference type="GO" id="GO:0048046">
    <property type="term" value="C:apoplast"/>
    <property type="evidence" value="ECO:0007669"/>
    <property type="project" value="UniProtKB-SubCell"/>
</dbReference>
<dbReference type="SUPFAM" id="SSF49503">
    <property type="entry name" value="Cupredoxins"/>
    <property type="match status" value="3"/>
</dbReference>
<dbReference type="KEGG" id="smo:SELMODRAFT_178349"/>
<evidence type="ECO:0000259" key="15">
    <source>
        <dbReference type="Pfam" id="PF07732"/>
    </source>
</evidence>
<evidence type="ECO:0000256" key="3">
    <source>
        <dbReference type="ARBA" id="ARBA00010609"/>
    </source>
</evidence>
<proteinExistence type="inferred from homology"/>
<dbReference type="GO" id="GO:0046274">
    <property type="term" value="P:lignin catabolic process"/>
    <property type="evidence" value="ECO:0007669"/>
    <property type="project" value="UniProtKB-KW"/>
</dbReference>
<keyword evidence="6 12" id="KW-0964">Secreted</keyword>
<keyword evidence="11 12" id="KW-0439">Lignin degradation</keyword>
<evidence type="ECO:0000259" key="14">
    <source>
        <dbReference type="Pfam" id="PF07731"/>
    </source>
</evidence>
<feature type="domain" description="Plastocyanin-like" evidence="14">
    <location>
        <begin position="419"/>
        <end position="549"/>
    </location>
</feature>
<dbReference type="STRING" id="88036.D8SBG6"/>
<evidence type="ECO:0000256" key="4">
    <source>
        <dbReference type="ARBA" id="ARBA00012297"/>
    </source>
</evidence>
<dbReference type="InterPro" id="IPR034288">
    <property type="entry name" value="CuRO_1_LCC"/>
</dbReference>
<dbReference type="eggNOG" id="KOG1263">
    <property type="taxonomic scope" value="Eukaryota"/>
</dbReference>
<dbReference type="InterPro" id="IPR033138">
    <property type="entry name" value="Cu_oxidase_CS"/>
</dbReference>
<evidence type="ECO:0000256" key="2">
    <source>
        <dbReference type="ARBA" id="ARBA00004271"/>
    </source>
</evidence>
<dbReference type="CDD" id="cd13849">
    <property type="entry name" value="CuRO_1_LCC_plant"/>
    <property type="match status" value="1"/>
</dbReference>
<keyword evidence="5 12" id="KW-0052">Apoplast</keyword>
<organism evidence="17">
    <name type="scientific">Selaginella moellendorffii</name>
    <name type="common">Spikemoss</name>
    <dbReference type="NCBI Taxonomy" id="88036"/>
    <lineage>
        <taxon>Eukaryota</taxon>
        <taxon>Viridiplantae</taxon>
        <taxon>Streptophyta</taxon>
        <taxon>Embryophyta</taxon>
        <taxon>Tracheophyta</taxon>
        <taxon>Lycopodiopsida</taxon>
        <taxon>Selaginellales</taxon>
        <taxon>Selaginellaceae</taxon>
        <taxon>Selaginella</taxon>
    </lineage>
</organism>
<evidence type="ECO:0000256" key="11">
    <source>
        <dbReference type="ARBA" id="ARBA00023185"/>
    </source>
</evidence>
<dbReference type="Pfam" id="PF07732">
    <property type="entry name" value="Cu-oxidase_3"/>
    <property type="match status" value="1"/>
</dbReference>
<comment type="function">
    <text evidence="12">Lignin degradation and detoxification of lignin-derived products.</text>
</comment>
<comment type="cofactor">
    <cofactor evidence="12">
        <name>Cu cation</name>
        <dbReference type="ChEBI" id="CHEBI:23378"/>
    </cofactor>
    <text evidence="12">Binds 4 Cu cations per monomer.</text>
</comment>
<evidence type="ECO:0000256" key="12">
    <source>
        <dbReference type="RuleBase" id="RU361119"/>
    </source>
</evidence>
<evidence type="ECO:0000256" key="6">
    <source>
        <dbReference type="ARBA" id="ARBA00022525"/>
    </source>
</evidence>
<dbReference type="InterPro" id="IPR017761">
    <property type="entry name" value="Laccase"/>
</dbReference>
<dbReference type="InterPro" id="IPR034285">
    <property type="entry name" value="CuRO_2_LCC"/>
</dbReference>
<dbReference type="AlphaFoldDB" id="D8SBG6"/>
<accession>D8SBG6</accession>
<evidence type="ECO:0000256" key="5">
    <source>
        <dbReference type="ARBA" id="ARBA00022523"/>
    </source>
</evidence>
<dbReference type="InterPro" id="IPR034289">
    <property type="entry name" value="CuRO_3_LCC"/>
</dbReference>
<feature type="domain" description="Plastocyanin-like" evidence="15">
    <location>
        <begin position="38"/>
        <end position="150"/>
    </location>
</feature>
<keyword evidence="12" id="KW-0732">Signal</keyword>
<comment type="catalytic activity">
    <reaction evidence="1 12">
        <text>4 hydroquinone + O2 = 4 benzosemiquinone + 2 H2O</text>
        <dbReference type="Rhea" id="RHEA:11276"/>
        <dbReference type="ChEBI" id="CHEBI:15377"/>
        <dbReference type="ChEBI" id="CHEBI:15379"/>
        <dbReference type="ChEBI" id="CHEBI:17594"/>
        <dbReference type="ChEBI" id="CHEBI:17977"/>
        <dbReference type="EC" id="1.10.3.2"/>
    </reaction>
</comment>
<protein>
    <recommendedName>
        <fullName evidence="4 12">Laccase</fullName>
        <ecNumber evidence="4 12">1.10.3.2</ecNumber>
    </recommendedName>
    <alternativeName>
        <fullName evidence="12">Benzenediol:oxygen oxidoreductase</fullName>
    </alternativeName>
    <alternativeName>
        <fullName evidence="12">Diphenol oxidase</fullName>
    </alternativeName>
    <alternativeName>
        <fullName evidence="12">Urishiol oxidase</fullName>
    </alternativeName>
</protein>
<dbReference type="CDD" id="cd13875">
    <property type="entry name" value="CuRO_2_LCC_plant"/>
    <property type="match status" value="1"/>
</dbReference>
<dbReference type="CDD" id="cd13897">
    <property type="entry name" value="CuRO_3_LCC_plant"/>
    <property type="match status" value="1"/>
</dbReference>
<dbReference type="PANTHER" id="PTHR11709">
    <property type="entry name" value="MULTI-COPPER OXIDASE"/>
    <property type="match status" value="1"/>
</dbReference>
<dbReference type="InterPro" id="IPR001117">
    <property type="entry name" value="Cu-oxidase_2nd"/>
</dbReference>
<dbReference type="EMBL" id="GL377610">
    <property type="protein sequence ID" value="EFJ18254.1"/>
    <property type="molecule type" value="Genomic_DNA"/>
</dbReference>
<dbReference type="HOGENOM" id="CLU_006504_6_3_1"/>
<evidence type="ECO:0000256" key="1">
    <source>
        <dbReference type="ARBA" id="ARBA00000349"/>
    </source>
</evidence>
<feature type="signal peptide" evidence="12">
    <location>
        <begin position="1"/>
        <end position="23"/>
    </location>
</feature>
<evidence type="ECO:0000259" key="13">
    <source>
        <dbReference type="Pfam" id="PF00394"/>
    </source>
</evidence>
<keyword evidence="10 12" id="KW-0186">Copper</keyword>
<dbReference type="NCBIfam" id="TIGR03389">
    <property type="entry name" value="laccase"/>
    <property type="match status" value="1"/>
</dbReference>
<dbReference type="PROSITE" id="PS00079">
    <property type="entry name" value="MULTICOPPER_OXIDASE1"/>
    <property type="match status" value="1"/>
</dbReference>